<dbReference type="PANTHER" id="PTHR31189:SF80">
    <property type="entry name" value="OS02G0456100 PROTEIN"/>
    <property type="match status" value="1"/>
</dbReference>
<reference evidence="3" key="1">
    <citation type="submission" date="2023-05" db="EMBL/GenBank/DDBJ databases">
        <title>Nepenthes gracilis genome sequencing.</title>
        <authorList>
            <person name="Fukushima K."/>
        </authorList>
    </citation>
    <scope>NUCLEOTIDE SEQUENCE</scope>
    <source>
        <strain evidence="3">SING2019-196</strain>
    </source>
</reference>
<dbReference type="SUPFAM" id="SSF51182">
    <property type="entry name" value="RmlC-like cupins"/>
    <property type="match status" value="1"/>
</dbReference>
<dbReference type="InterPro" id="IPR014710">
    <property type="entry name" value="RmlC-like_jellyroll"/>
</dbReference>
<protein>
    <recommendedName>
        <fullName evidence="2">Cupin type-1 domain-containing protein</fullName>
    </recommendedName>
</protein>
<comment type="caution">
    <text evidence="3">The sequence shown here is derived from an EMBL/GenBank/DDBJ whole genome shotgun (WGS) entry which is preliminary data.</text>
</comment>
<dbReference type="Proteomes" id="UP001279734">
    <property type="component" value="Unassembled WGS sequence"/>
</dbReference>
<proteinExistence type="predicted"/>
<feature type="chain" id="PRO_5041965484" description="Cupin type-1 domain-containing protein" evidence="1">
    <location>
        <begin position="23"/>
        <end position="136"/>
    </location>
</feature>
<organism evidence="3 4">
    <name type="scientific">Nepenthes gracilis</name>
    <name type="common">Slender pitcher plant</name>
    <dbReference type="NCBI Taxonomy" id="150966"/>
    <lineage>
        <taxon>Eukaryota</taxon>
        <taxon>Viridiplantae</taxon>
        <taxon>Streptophyta</taxon>
        <taxon>Embryophyta</taxon>
        <taxon>Tracheophyta</taxon>
        <taxon>Spermatophyta</taxon>
        <taxon>Magnoliopsida</taxon>
        <taxon>eudicotyledons</taxon>
        <taxon>Gunneridae</taxon>
        <taxon>Pentapetalae</taxon>
        <taxon>Caryophyllales</taxon>
        <taxon>Nepenthaceae</taxon>
        <taxon>Nepenthes</taxon>
    </lineage>
</organism>
<sequence length="136" mass="15526">MATKISLLSLFICLLAICPSGSFVQGFGQGPWQRQQGERFRHRQQREECDIRMLNAAVPTQRLQAEAGVTEYWDPDHQQFRCAGVVPVRHVLEPKGLLLPFYANAPHLTYVVQGMIFFYKAITIVPVFNMVSINYL</sequence>
<evidence type="ECO:0000256" key="1">
    <source>
        <dbReference type="SAM" id="SignalP"/>
    </source>
</evidence>
<evidence type="ECO:0000313" key="4">
    <source>
        <dbReference type="Proteomes" id="UP001279734"/>
    </source>
</evidence>
<dbReference type="AlphaFoldDB" id="A0AAD3SD83"/>
<dbReference type="EMBL" id="BSYO01000008">
    <property type="protein sequence ID" value="GMH08539.1"/>
    <property type="molecule type" value="Genomic_DNA"/>
</dbReference>
<dbReference type="InterPro" id="IPR006045">
    <property type="entry name" value="Cupin_1"/>
</dbReference>
<keyword evidence="1" id="KW-0732">Signal</keyword>
<feature type="domain" description="Cupin type-1" evidence="2">
    <location>
        <begin position="55"/>
        <end position="117"/>
    </location>
</feature>
<dbReference type="Pfam" id="PF00190">
    <property type="entry name" value="Cupin_1"/>
    <property type="match status" value="1"/>
</dbReference>
<evidence type="ECO:0000313" key="3">
    <source>
        <dbReference type="EMBL" id="GMH08539.1"/>
    </source>
</evidence>
<evidence type="ECO:0000259" key="2">
    <source>
        <dbReference type="Pfam" id="PF00190"/>
    </source>
</evidence>
<dbReference type="Gene3D" id="2.60.120.10">
    <property type="entry name" value="Jelly Rolls"/>
    <property type="match status" value="1"/>
</dbReference>
<name>A0AAD3SD83_NEPGR</name>
<keyword evidence="4" id="KW-1185">Reference proteome</keyword>
<gene>
    <name evidence="3" type="ORF">Nepgr_010379</name>
</gene>
<dbReference type="InterPro" id="IPR050253">
    <property type="entry name" value="Seed_Storage-Functional"/>
</dbReference>
<dbReference type="PANTHER" id="PTHR31189">
    <property type="entry name" value="OS03G0336100 PROTEIN-RELATED"/>
    <property type="match status" value="1"/>
</dbReference>
<dbReference type="InterPro" id="IPR011051">
    <property type="entry name" value="RmlC_Cupin_sf"/>
</dbReference>
<feature type="signal peptide" evidence="1">
    <location>
        <begin position="1"/>
        <end position="22"/>
    </location>
</feature>
<accession>A0AAD3SD83</accession>